<dbReference type="InterPro" id="IPR001347">
    <property type="entry name" value="SIS_dom"/>
</dbReference>
<dbReference type="PANTHER" id="PTHR10937">
    <property type="entry name" value="GLUCOSAMINE--FRUCTOSE-6-PHOSPHATE AMINOTRANSFERASE, ISOMERIZING"/>
    <property type="match status" value="1"/>
</dbReference>
<evidence type="ECO:0000256" key="1">
    <source>
        <dbReference type="ARBA" id="ARBA00001031"/>
    </source>
</evidence>
<dbReference type="FunFam" id="3.40.50.10490:FF:000036">
    <property type="entry name" value="Glutamine-fructose-6-phosphate transaminase (Isomerizing), variant"/>
    <property type="match status" value="1"/>
</dbReference>
<gene>
    <name evidence="10" type="ORF">TrRE_jg4021</name>
</gene>
<dbReference type="GO" id="GO:0006002">
    <property type="term" value="P:fructose 6-phosphate metabolic process"/>
    <property type="evidence" value="ECO:0007669"/>
    <property type="project" value="TreeGrafter"/>
</dbReference>
<dbReference type="SUPFAM" id="SSF56235">
    <property type="entry name" value="N-terminal nucleophile aminohydrolases (Ntn hydrolases)"/>
    <property type="match status" value="1"/>
</dbReference>
<dbReference type="PROSITE" id="PS51464">
    <property type="entry name" value="SIS"/>
    <property type="match status" value="2"/>
</dbReference>
<comment type="catalytic activity">
    <reaction evidence="1">
        <text>D-fructose 6-phosphate + L-glutamine = D-glucosamine 6-phosphate + L-glutamate</text>
        <dbReference type="Rhea" id="RHEA:13237"/>
        <dbReference type="ChEBI" id="CHEBI:29985"/>
        <dbReference type="ChEBI" id="CHEBI:58359"/>
        <dbReference type="ChEBI" id="CHEBI:58725"/>
        <dbReference type="ChEBI" id="CHEBI:61527"/>
        <dbReference type="EC" id="2.6.1.16"/>
    </reaction>
</comment>
<dbReference type="PROSITE" id="PS51278">
    <property type="entry name" value="GATASE_TYPE_2"/>
    <property type="match status" value="1"/>
</dbReference>
<feature type="domain" description="SIS" evidence="9">
    <location>
        <begin position="401"/>
        <end position="543"/>
    </location>
</feature>
<name>A0A9W7E682_9STRA</name>
<evidence type="ECO:0000313" key="11">
    <source>
        <dbReference type="Proteomes" id="UP001165082"/>
    </source>
</evidence>
<dbReference type="InterPro" id="IPR029055">
    <property type="entry name" value="Ntn_hydrolases_N"/>
</dbReference>
<evidence type="ECO:0000256" key="2">
    <source>
        <dbReference type="ARBA" id="ARBA00012916"/>
    </source>
</evidence>
<reference evidence="10" key="1">
    <citation type="submission" date="2022-07" db="EMBL/GenBank/DDBJ databases">
        <title>Genome analysis of Parmales, a sister group of diatoms, reveals the evolutionary specialization of diatoms from phago-mixotrophs to photoautotrophs.</title>
        <authorList>
            <person name="Ban H."/>
            <person name="Sato S."/>
            <person name="Yoshikawa S."/>
            <person name="Kazumasa Y."/>
            <person name="Nakamura Y."/>
            <person name="Ichinomiya M."/>
            <person name="Saitoh K."/>
            <person name="Sato N."/>
            <person name="Blanc-Mathieu R."/>
            <person name="Endo H."/>
            <person name="Kuwata A."/>
            <person name="Ogata H."/>
        </authorList>
    </citation>
    <scope>NUCLEOTIDE SEQUENCE</scope>
</reference>
<dbReference type="GO" id="GO:0097367">
    <property type="term" value="F:carbohydrate derivative binding"/>
    <property type="evidence" value="ECO:0007669"/>
    <property type="project" value="InterPro"/>
</dbReference>
<dbReference type="Proteomes" id="UP001165082">
    <property type="component" value="Unassembled WGS sequence"/>
</dbReference>
<dbReference type="Gene3D" id="3.60.20.10">
    <property type="entry name" value="Glutamine Phosphoribosylpyrophosphate, subunit 1, domain 1"/>
    <property type="match status" value="1"/>
</dbReference>
<dbReference type="InterPro" id="IPR005855">
    <property type="entry name" value="GFAT"/>
</dbReference>
<dbReference type="CDD" id="cd00714">
    <property type="entry name" value="GFAT"/>
    <property type="match status" value="1"/>
</dbReference>
<comment type="caution">
    <text evidence="10">The sequence shown here is derived from an EMBL/GenBank/DDBJ whole genome shotgun (WGS) entry which is preliminary data.</text>
</comment>
<keyword evidence="7" id="KW-0315">Glutamine amidotransferase</keyword>
<dbReference type="InterPro" id="IPR035466">
    <property type="entry name" value="GlmS/AgaS_SIS"/>
</dbReference>
<evidence type="ECO:0000259" key="8">
    <source>
        <dbReference type="PROSITE" id="PS51278"/>
    </source>
</evidence>
<dbReference type="SUPFAM" id="SSF53697">
    <property type="entry name" value="SIS domain"/>
    <property type="match status" value="1"/>
</dbReference>
<dbReference type="Pfam" id="PF13522">
    <property type="entry name" value="GATase_6"/>
    <property type="match status" value="1"/>
</dbReference>
<evidence type="ECO:0000313" key="10">
    <source>
        <dbReference type="EMBL" id="GMH66650.1"/>
    </source>
</evidence>
<dbReference type="InterPro" id="IPR047084">
    <property type="entry name" value="GFAT_N"/>
</dbReference>
<accession>A0A9W7E682</accession>
<keyword evidence="6" id="KW-0677">Repeat</keyword>
<dbReference type="GO" id="GO:0004360">
    <property type="term" value="F:glutamine-fructose-6-phosphate transaminase (isomerizing) activity"/>
    <property type="evidence" value="ECO:0007669"/>
    <property type="project" value="UniProtKB-EC"/>
</dbReference>
<dbReference type="EMBL" id="BRXZ01002624">
    <property type="protein sequence ID" value="GMH66650.1"/>
    <property type="molecule type" value="Genomic_DNA"/>
</dbReference>
<dbReference type="NCBIfam" id="TIGR01135">
    <property type="entry name" value="glmS"/>
    <property type="match status" value="1"/>
</dbReference>
<evidence type="ECO:0000256" key="7">
    <source>
        <dbReference type="ARBA" id="ARBA00022962"/>
    </source>
</evidence>
<organism evidence="10 11">
    <name type="scientific">Triparma retinervis</name>
    <dbReference type="NCBI Taxonomy" id="2557542"/>
    <lineage>
        <taxon>Eukaryota</taxon>
        <taxon>Sar</taxon>
        <taxon>Stramenopiles</taxon>
        <taxon>Ochrophyta</taxon>
        <taxon>Bolidophyceae</taxon>
        <taxon>Parmales</taxon>
        <taxon>Triparmaceae</taxon>
        <taxon>Triparma</taxon>
    </lineage>
</organism>
<dbReference type="Gene3D" id="3.40.50.10490">
    <property type="entry name" value="Glucose-6-phosphate isomerase like protein, domain 1"/>
    <property type="match status" value="2"/>
</dbReference>
<dbReference type="EC" id="2.6.1.16" evidence="2"/>
<feature type="domain" description="Glutamine amidotransferase type-2" evidence="8">
    <location>
        <begin position="108"/>
        <end position="339"/>
    </location>
</feature>
<dbReference type="GO" id="GO:0006487">
    <property type="term" value="P:protein N-linked glycosylation"/>
    <property type="evidence" value="ECO:0007669"/>
    <property type="project" value="TreeGrafter"/>
</dbReference>
<dbReference type="InterPro" id="IPR017932">
    <property type="entry name" value="GATase_2_dom"/>
</dbReference>
<dbReference type="CDD" id="cd05009">
    <property type="entry name" value="SIS_GlmS_GlmD_2"/>
    <property type="match status" value="1"/>
</dbReference>
<sequence>MNSLLRLRSKSRCFGTRAMQQTTIRMTALRALAPNVNPSHQNGSTTRNSSTPIKAAIVAAAAATTLLAFGNDDTDQDTTGNTAADARCFHEAKRMFTPVGVGGVASSCGIVGVVATPNKVKTSARSFLVEGLTVLKNRGYDSAGIATVSPSGDDLLVTKYASAGDNADGVELVDKKSKENDKGHSVGIAHTRWATHGGKTDANAHPHLDSSGKVALVHNGTINNANELREELESLGHQFTSETDTEVVVKLIGHIKDKHSLSLRDATERALQRCDGSWGLCIVSKDQPDELIVACNGSPLVIGLGRDATYIASETSAFNRYTKEFISMRDGEIGVVHADGRELDLSRVQHAPDQQVLLSPAPYPHWTIKECVEQPEAIARALGFGGRLTESRVKLGGPDSQSEKLSKIKHMTLSACGTSLNAAMYGTKLMRSIAAFESVHAIDAAETTRKDLSSGSIEEAGVIVVSQSGETKDVQRVVTGAMEKGFTVLSVVNAVGSLIARTTKLGVYLNAGRENAVASTKAFTTQVTVLALLAIWFRETKDTINGVSQASLDTSTLRDALMRLPISFGMALQTRDKCKKIAERLVDKEHLFVLGKGYAEPVAYEGALKIKETCYLHAEGYSGGALKHGPFALIEGPNGKFGATPIILIILDDEHKHAMRTAAEEVKARGAEVIIITDKKSLASGLADDESTIVIPSNGPMSALISVLPLQLISYELAIKKGINPDTPRNLAKAVTVD</sequence>
<dbReference type="NCBIfam" id="NF001484">
    <property type="entry name" value="PRK00331.1"/>
    <property type="match status" value="1"/>
</dbReference>
<evidence type="ECO:0000259" key="9">
    <source>
        <dbReference type="PROSITE" id="PS51464"/>
    </source>
</evidence>
<evidence type="ECO:0000256" key="4">
    <source>
        <dbReference type="ARBA" id="ARBA00022576"/>
    </source>
</evidence>
<dbReference type="AlphaFoldDB" id="A0A9W7E682"/>
<protein>
    <recommendedName>
        <fullName evidence="3">Glutamine--fructose-6-phosphate aminotransferase [isomerizing]</fullName>
        <ecNumber evidence="2">2.6.1.16</ecNumber>
    </recommendedName>
</protein>
<keyword evidence="5" id="KW-0808">Transferase</keyword>
<dbReference type="FunFam" id="3.60.20.10:FF:000006">
    <property type="entry name" value="Glutamine--fructose-6-phosphate aminotransferase [isomerizing]"/>
    <property type="match status" value="1"/>
</dbReference>
<dbReference type="GO" id="GO:0006047">
    <property type="term" value="P:UDP-N-acetylglucosamine metabolic process"/>
    <property type="evidence" value="ECO:0007669"/>
    <property type="project" value="TreeGrafter"/>
</dbReference>
<dbReference type="OrthoDB" id="15235at2759"/>
<feature type="domain" description="SIS" evidence="9">
    <location>
        <begin position="581"/>
        <end position="728"/>
    </location>
</feature>
<evidence type="ECO:0000256" key="5">
    <source>
        <dbReference type="ARBA" id="ARBA00022679"/>
    </source>
</evidence>
<keyword evidence="11" id="KW-1185">Reference proteome</keyword>
<evidence type="ECO:0000256" key="3">
    <source>
        <dbReference type="ARBA" id="ARBA00016090"/>
    </source>
</evidence>
<keyword evidence="4" id="KW-0032">Aminotransferase</keyword>
<evidence type="ECO:0000256" key="6">
    <source>
        <dbReference type="ARBA" id="ARBA00022737"/>
    </source>
</evidence>
<dbReference type="PANTHER" id="PTHR10937:SF0">
    <property type="entry name" value="GLUTAMINE--FRUCTOSE-6-PHOSPHATE TRANSAMINASE (ISOMERIZING)"/>
    <property type="match status" value="1"/>
</dbReference>
<dbReference type="CDD" id="cd05008">
    <property type="entry name" value="SIS_GlmS_GlmD_1"/>
    <property type="match status" value="1"/>
</dbReference>
<dbReference type="InterPro" id="IPR046348">
    <property type="entry name" value="SIS_dom_sf"/>
</dbReference>
<dbReference type="InterPro" id="IPR035490">
    <property type="entry name" value="GlmS/FrlB_SIS"/>
</dbReference>
<dbReference type="Pfam" id="PF01380">
    <property type="entry name" value="SIS"/>
    <property type="match status" value="2"/>
</dbReference>
<proteinExistence type="predicted"/>